<evidence type="ECO:0000313" key="1">
    <source>
        <dbReference type="EMBL" id="EDO40031.1"/>
    </source>
</evidence>
<sequence>EWEYRELTTNEDGKRVEQIRTKRYKDEIFKAESRLIDYGDGIPMGKYVYPFYCTLGPGLPGSFKSKGVQASNDKWQAEILYSVTAEVEMAGVEAVLKASQYITVCESLPMTQVEQEQINMSRKVKFCCCIPRGDVLLGAWLDKKAFVAGELAQLHLDVKNNSSIDIESFGIK</sequence>
<feature type="non-terminal residue" evidence="1">
    <location>
        <position position="1"/>
    </location>
</feature>
<dbReference type="HOGENOM" id="CLU_1559179_0_0_1"/>
<name>A7S8A9_NEMVE</name>
<dbReference type="InParanoid" id="A7S8A9"/>
<keyword evidence="2" id="KW-1185">Reference proteome</keyword>
<evidence type="ECO:0008006" key="3">
    <source>
        <dbReference type="Google" id="ProtNLM"/>
    </source>
</evidence>
<dbReference type="OrthoDB" id="7785529at2759"/>
<dbReference type="InterPro" id="IPR014752">
    <property type="entry name" value="Arrestin-like_C"/>
</dbReference>
<reference evidence="1 2" key="1">
    <citation type="journal article" date="2007" name="Science">
        <title>Sea anemone genome reveals ancestral eumetazoan gene repertoire and genomic organization.</title>
        <authorList>
            <person name="Putnam N.H."/>
            <person name="Srivastava M."/>
            <person name="Hellsten U."/>
            <person name="Dirks B."/>
            <person name="Chapman J."/>
            <person name="Salamov A."/>
            <person name="Terry A."/>
            <person name="Shapiro H."/>
            <person name="Lindquist E."/>
            <person name="Kapitonov V.V."/>
            <person name="Jurka J."/>
            <person name="Genikhovich G."/>
            <person name="Grigoriev I.V."/>
            <person name="Lucas S.M."/>
            <person name="Steele R.E."/>
            <person name="Finnerty J.R."/>
            <person name="Technau U."/>
            <person name="Martindale M.Q."/>
            <person name="Rokhsar D.S."/>
        </authorList>
    </citation>
    <scope>NUCLEOTIDE SEQUENCE [LARGE SCALE GENOMIC DNA]</scope>
    <source>
        <strain evidence="2">CH2 X CH6</strain>
    </source>
</reference>
<proteinExistence type="predicted"/>
<protein>
    <recommendedName>
        <fullName evidence="3">Arrestin C-terminal-like domain-containing protein</fullName>
    </recommendedName>
</protein>
<dbReference type="PhylomeDB" id="A7S8A9"/>
<dbReference type="AlphaFoldDB" id="A7S8A9"/>
<dbReference type="Gene3D" id="2.60.40.640">
    <property type="match status" value="2"/>
</dbReference>
<dbReference type="EMBL" id="DS469597">
    <property type="protein sequence ID" value="EDO40031.1"/>
    <property type="molecule type" value="Genomic_DNA"/>
</dbReference>
<dbReference type="Proteomes" id="UP000001593">
    <property type="component" value="Unassembled WGS sequence"/>
</dbReference>
<dbReference type="OMA" id="EWEYREL"/>
<gene>
    <name evidence="1" type="ORF">NEMVEDRAFT_v1g232863</name>
</gene>
<feature type="non-terminal residue" evidence="1">
    <location>
        <position position="172"/>
    </location>
</feature>
<dbReference type="eggNOG" id="KOG3780">
    <property type="taxonomic scope" value="Eukaryota"/>
</dbReference>
<dbReference type="InterPro" id="IPR050357">
    <property type="entry name" value="Arrestin_domain-protein"/>
</dbReference>
<dbReference type="PANTHER" id="PTHR11188">
    <property type="entry name" value="ARRESTIN DOMAIN CONTAINING PROTEIN"/>
    <property type="match status" value="1"/>
</dbReference>
<organism evidence="1 2">
    <name type="scientific">Nematostella vectensis</name>
    <name type="common">Starlet sea anemone</name>
    <dbReference type="NCBI Taxonomy" id="45351"/>
    <lineage>
        <taxon>Eukaryota</taxon>
        <taxon>Metazoa</taxon>
        <taxon>Cnidaria</taxon>
        <taxon>Anthozoa</taxon>
        <taxon>Hexacorallia</taxon>
        <taxon>Actiniaria</taxon>
        <taxon>Edwardsiidae</taxon>
        <taxon>Nematostella</taxon>
    </lineage>
</organism>
<accession>A7S8A9</accession>
<dbReference type="STRING" id="45351.A7S8A9"/>
<evidence type="ECO:0000313" key="2">
    <source>
        <dbReference type="Proteomes" id="UP000001593"/>
    </source>
</evidence>
<dbReference type="KEGG" id="nve:5511726"/>
<dbReference type="PANTHER" id="PTHR11188:SF17">
    <property type="entry name" value="FI21816P1"/>
    <property type="match status" value="1"/>
</dbReference>